<name>A0A0S4ISI4_BODSA</name>
<dbReference type="EMBL" id="CYKH01000276">
    <property type="protein sequence ID" value="CUF25708.1"/>
    <property type="molecule type" value="Genomic_DNA"/>
</dbReference>
<dbReference type="PRINTS" id="PR01415">
    <property type="entry name" value="ANKYRIN"/>
</dbReference>
<dbReference type="PROSITE" id="PS50088">
    <property type="entry name" value="ANK_REPEAT"/>
    <property type="match status" value="3"/>
</dbReference>
<reference evidence="6" key="1">
    <citation type="submission" date="2015-09" db="EMBL/GenBank/DDBJ databases">
        <authorList>
            <consortium name="Pathogen Informatics"/>
        </authorList>
    </citation>
    <scope>NUCLEOTIDE SEQUENCE [LARGE SCALE GENOMIC DNA]</scope>
    <source>
        <strain evidence="6">Lake Konstanz</strain>
    </source>
</reference>
<feature type="region of interest" description="Disordered" evidence="4">
    <location>
        <begin position="170"/>
        <end position="189"/>
    </location>
</feature>
<dbReference type="InterPro" id="IPR036770">
    <property type="entry name" value="Ankyrin_rpt-contain_sf"/>
</dbReference>
<dbReference type="Pfam" id="PF12796">
    <property type="entry name" value="Ank_2"/>
    <property type="match status" value="1"/>
</dbReference>
<gene>
    <name evidence="5" type="ORF">BSAL_60715</name>
</gene>
<evidence type="ECO:0000313" key="5">
    <source>
        <dbReference type="EMBL" id="CUF25708.1"/>
    </source>
</evidence>
<protein>
    <submittedName>
        <fullName evidence="5">Ankyrin repeat protein, putative</fullName>
    </submittedName>
</protein>
<evidence type="ECO:0000256" key="2">
    <source>
        <dbReference type="ARBA" id="ARBA00023043"/>
    </source>
</evidence>
<dbReference type="Gene3D" id="1.25.40.20">
    <property type="entry name" value="Ankyrin repeat-containing domain"/>
    <property type="match status" value="1"/>
</dbReference>
<dbReference type="SMART" id="SM00248">
    <property type="entry name" value="ANK"/>
    <property type="match status" value="4"/>
</dbReference>
<sequence>MPRPMRHEELTAAVQDILRDDSLQSLFTAVSHGMNKIVERILLSGKVSANTLNADGASPLHVAAISGLVDTCRLLHSFGAEVNALWEGSTPMHLAASESQSEVVSVLVALGGSMNVFDSLGFTPLHIVAIRGNRPLAMYLIQAGADPTLKDGDGKTVAERWNFASQIPSLHHEEQQASTEDAGSASPRVPDVRCAVTEPALMKVFRSFDSFTDEKRVEPITPEHYAMKHYYWVDLEEISRYLKTHVDDCGLPPSVMEKKILKLLEPAQKQAKSRGDDKLSFEDFSLLWLKAQTSGLL</sequence>
<dbReference type="Pfam" id="PF00023">
    <property type="entry name" value="Ank"/>
    <property type="match status" value="1"/>
</dbReference>
<dbReference type="PANTHER" id="PTHR24171">
    <property type="entry name" value="ANKYRIN REPEAT DOMAIN-CONTAINING PROTEIN 39-RELATED"/>
    <property type="match status" value="1"/>
</dbReference>
<dbReference type="PANTHER" id="PTHR24171:SF9">
    <property type="entry name" value="ANKYRIN REPEAT DOMAIN-CONTAINING PROTEIN 39"/>
    <property type="match status" value="1"/>
</dbReference>
<dbReference type="PROSITE" id="PS50297">
    <property type="entry name" value="ANK_REP_REGION"/>
    <property type="match status" value="3"/>
</dbReference>
<dbReference type="Proteomes" id="UP000051952">
    <property type="component" value="Unassembled WGS sequence"/>
</dbReference>
<evidence type="ECO:0000313" key="6">
    <source>
        <dbReference type="Proteomes" id="UP000051952"/>
    </source>
</evidence>
<feature type="repeat" description="ANK" evidence="3">
    <location>
        <begin position="120"/>
        <end position="152"/>
    </location>
</feature>
<feature type="repeat" description="ANK" evidence="3">
    <location>
        <begin position="55"/>
        <end position="87"/>
    </location>
</feature>
<keyword evidence="2 3" id="KW-0040">ANK repeat</keyword>
<evidence type="ECO:0000256" key="3">
    <source>
        <dbReference type="PROSITE-ProRule" id="PRU00023"/>
    </source>
</evidence>
<keyword evidence="1" id="KW-0677">Repeat</keyword>
<feature type="repeat" description="ANK" evidence="3">
    <location>
        <begin position="87"/>
        <end position="119"/>
    </location>
</feature>
<dbReference type="OrthoDB" id="194358at2759"/>
<evidence type="ECO:0000256" key="1">
    <source>
        <dbReference type="ARBA" id="ARBA00022737"/>
    </source>
</evidence>
<keyword evidence="6" id="KW-1185">Reference proteome</keyword>
<dbReference type="SUPFAM" id="SSF48403">
    <property type="entry name" value="Ankyrin repeat"/>
    <property type="match status" value="1"/>
</dbReference>
<proteinExistence type="predicted"/>
<dbReference type="AlphaFoldDB" id="A0A0S4ISI4"/>
<dbReference type="VEuPathDB" id="TriTrypDB:BSAL_60715"/>
<organism evidence="5 6">
    <name type="scientific">Bodo saltans</name>
    <name type="common">Flagellated protozoan</name>
    <dbReference type="NCBI Taxonomy" id="75058"/>
    <lineage>
        <taxon>Eukaryota</taxon>
        <taxon>Discoba</taxon>
        <taxon>Euglenozoa</taxon>
        <taxon>Kinetoplastea</taxon>
        <taxon>Metakinetoplastina</taxon>
        <taxon>Eubodonida</taxon>
        <taxon>Bodonidae</taxon>
        <taxon>Bodo</taxon>
    </lineage>
</organism>
<dbReference type="InterPro" id="IPR002110">
    <property type="entry name" value="Ankyrin_rpt"/>
</dbReference>
<accession>A0A0S4ISI4</accession>
<evidence type="ECO:0000256" key="4">
    <source>
        <dbReference type="SAM" id="MobiDB-lite"/>
    </source>
</evidence>